<dbReference type="PRINTS" id="PR00081">
    <property type="entry name" value="GDHRDH"/>
</dbReference>
<dbReference type="CDD" id="cd05327">
    <property type="entry name" value="retinol-DH_like_SDR_c_like"/>
    <property type="match status" value="1"/>
</dbReference>
<dbReference type="PANTHER" id="PTHR24320">
    <property type="entry name" value="RETINOL DEHYDROGENASE"/>
    <property type="match status" value="1"/>
</dbReference>
<dbReference type="PANTHER" id="PTHR24320:SF282">
    <property type="entry name" value="WW DOMAIN-CONTAINING OXIDOREDUCTASE"/>
    <property type="match status" value="1"/>
</dbReference>
<protein>
    <submittedName>
        <fullName evidence="4">Uncharacterized protein</fullName>
    </submittedName>
</protein>
<reference evidence="4" key="1">
    <citation type="submission" date="2021-01" db="EMBL/GenBank/DDBJ databases">
        <authorList>
            <person name="Corre E."/>
            <person name="Pelletier E."/>
            <person name="Niang G."/>
            <person name="Scheremetjew M."/>
            <person name="Finn R."/>
            <person name="Kale V."/>
            <person name="Holt S."/>
            <person name="Cochrane G."/>
            <person name="Meng A."/>
            <person name="Brown T."/>
            <person name="Cohen L."/>
        </authorList>
    </citation>
    <scope>NUCLEOTIDE SEQUENCE</scope>
    <source>
        <strain evidence="4">GSBS06</strain>
    </source>
</reference>
<dbReference type="Gene3D" id="3.40.50.720">
    <property type="entry name" value="NAD(P)-binding Rossmann-like Domain"/>
    <property type="match status" value="1"/>
</dbReference>
<dbReference type="GO" id="GO:0016491">
    <property type="term" value="F:oxidoreductase activity"/>
    <property type="evidence" value="ECO:0007669"/>
    <property type="project" value="UniProtKB-KW"/>
</dbReference>
<keyword evidence="2" id="KW-0521">NADP</keyword>
<organism evidence="4">
    <name type="scientific">Aplanochytrium stocchinoi</name>
    <dbReference type="NCBI Taxonomy" id="215587"/>
    <lineage>
        <taxon>Eukaryota</taxon>
        <taxon>Sar</taxon>
        <taxon>Stramenopiles</taxon>
        <taxon>Bigyra</taxon>
        <taxon>Labyrinthulomycetes</taxon>
        <taxon>Thraustochytrida</taxon>
        <taxon>Thraustochytriidae</taxon>
        <taxon>Aplanochytrium</taxon>
    </lineage>
</organism>
<dbReference type="InterPro" id="IPR002347">
    <property type="entry name" value="SDR_fam"/>
</dbReference>
<evidence type="ECO:0000256" key="1">
    <source>
        <dbReference type="ARBA" id="ARBA00006484"/>
    </source>
</evidence>
<name>A0A7S3PQ35_9STRA</name>
<dbReference type="AlphaFoldDB" id="A0A7S3PQ35"/>
<gene>
    <name evidence="4" type="ORF">ASTO00021_LOCUS16597</name>
</gene>
<proteinExistence type="inferred from homology"/>
<dbReference type="Pfam" id="PF00106">
    <property type="entry name" value="adh_short"/>
    <property type="match status" value="1"/>
</dbReference>
<evidence type="ECO:0000313" key="4">
    <source>
        <dbReference type="EMBL" id="CAE0446606.1"/>
    </source>
</evidence>
<comment type="similarity">
    <text evidence="1">Belongs to the short-chain dehydrogenases/reductases (SDR) family.</text>
</comment>
<sequence length="350" mass="38473">MAICSLKFFAIFVALAAVLTPAILAILRENKVMKGTIPLLLNEINYKYSDIPDLSGKIAIVTGANVGLGESTARYLALNKAHVVYACRSMEKCNKAIAKAKAVDKSISVEALQLDLGSLASVKSFAESFAKKFDKLHMLVLNAGIMHPPHTLTVDGIESQFAVNHLGHFYLTKLLTPQLENSQPATVVSVSSNGHFGSYSEGVRLNLEDLNDPAIYNYVMAYGQSKLANVLFAQEAAERWAKEGKKIYVNSLNPGGVATELVRHWPQYVQNFVKWMRENYPNVLMFEPDTAALTQLYCASSPEVLEKGISGKYFAPIAAPCDTADAAKDMKLQKGLWRFSEELLSERGFL</sequence>
<keyword evidence="3" id="KW-0560">Oxidoreductase</keyword>
<dbReference type="SUPFAM" id="SSF51735">
    <property type="entry name" value="NAD(P)-binding Rossmann-fold domains"/>
    <property type="match status" value="1"/>
</dbReference>
<evidence type="ECO:0000256" key="2">
    <source>
        <dbReference type="ARBA" id="ARBA00022857"/>
    </source>
</evidence>
<evidence type="ECO:0000256" key="3">
    <source>
        <dbReference type="ARBA" id="ARBA00023002"/>
    </source>
</evidence>
<accession>A0A7S3PQ35</accession>
<dbReference type="EMBL" id="HBIN01021653">
    <property type="protein sequence ID" value="CAE0446606.1"/>
    <property type="molecule type" value="Transcribed_RNA"/>
</dbReference>
<dbReference type="InterPro" id="IPR036291">
    <property type="entry name" value="NAD(P)-bd_dom_sf"/>
</dbReference>